<evidence type="ECO:0000313" key="2">
    <source>
        <dbReference type="EMBL" id="KAJ7658470.1"/>
    </source>
</evidence>
<feature type="compositionally biased region" description="Low complexity" evidence="1">
    <location>
        <begin position="107"/>
        <end position="141"/>
    </location>
</feature>
<name>A0AAD7CRD1_MYCRO</name>
<comment type="caution">
    <text evidence="2">The sequence shown here is derived from an EMBL/GenBank/DDBJ whole genome shotgun (WGS) entry which is preliminary data.</text>
</comment>
<accession>A0AAD7CRD1</accession>
<evidence type="ECO:0000256" key="1">
    <source>
        <dbReference type="SAM" id="MobiDB-lite"/>
    </source>
</evidence>
<organism evidence="2 3">
    <name type="scientific">Mycena rosella</name>
    <name type="common">Pink bonnet</name>
    <name type="synonym">Agaricus rosellus</name>
    <dbReference type="NCBI Taxonomy" id="1033263"/>
    <lineage>
        <taxon>Eukaryota</taxon>
        <taxon>Fungi</taxon>
        <taxon>Dikarya</taxon>
        <taxon>Basidiomycota</taxon>
        <taxon>Agaricomycotina</taxon>
        <taxon>Agaricomycetes</taxon>
        <taxon>Agaricomycetidae</taxon>
        <taxon>Agaricales</taxon>
        <taxon>Marasmiineae</taxon>
        <taxon>Mycenaceae</taxon>
        <taxon>Mycena</taxon>
    </lineage>
</organism>
<dbReference type="AlphaFoldDB" id="A0AAD7CRD1"/>
<dbReference type="Proteomes" id="UP001221757">
    <property type="component" value="Unassembled WGS sequence"/>
</dbReference>
<proteinExistence type="predicted"/>
<protein>
    <submittedName>
        <fullName evidence="2">Uncharacterized protein</fullName>
    </submittedName>
</protein>
<keyword evidence="3" id="KW-1185">Reference proteome</keyword>
<sequence length="325" mass="35317">METPSLGIPAPAAEKCVGAYTGNAAIAQSLSKAGLPYWFVHPAGDSPDETITLVTLRSPESHLELAPHPRYTAISQTTYSTDLKIEAIHKVCLLVQWYNDPFEARNTSAASSSPQAATSALSSQAGTPASSSTASSSQRGSPSKEQRYHPYKSLASAKAPSQPNPAAGRDKFTMLDRPEMPPPASVWATALGMVDQTQGAMCQLSKTDTYYIMPEPALLAAPDGKRGFAAANLAERFPYLLNLASLMWDWPAHLPRVLKKGLERAATQHFRDWEIRAKEEFEHMVAAHYCQTSTTTSDAWLSSPCDSRMNSGHRLVECRRPVGAR</sequence>
<feature type="compositionally biased region" description="Basic and acidic residues" evidence="1">
    <location>
        <begin position="168"/>
        <end position="179"/>
    </location>
</feature>
<gene>
    <name evidence="2" type="ORF">B0H17DRAFT_1213216</name>
</gene>
<dbReference type="EMBL" id="JARKIE010000280">
    <property type="protein sequence ID" value="KAJ7658470.1"/>
    <property type="molecule type" value="Genomic_DNA"/>
</dbReference>
<reference evidence="2" key="1">
    <citation type="submission" date="2023-03" db="EMBL/GenBank/DDBJ databases">
        <title>Massive genome expansion in bonnet fungi (Mycena s.s.) driven by repeated elements and novel gene families across ecological guilds.</title>
        <authorList>
            <consortium name="Lawrence Berkeley National Laboratory"/>
            <person name="Harder C.B."/>
            <person name="Miyauchi S."/>
            <person name="Viragh M."/>
            <person name="Kuo A."/>
            <person name="Thoen E."/>
            <person name="Andreopoulos B."/>
            <person name="Lu D."/>
            <person name="Skrede I."/>
            <person name="Drula E."/>
            <person name="Henrissat B."/>
            <person name="Morin E."/>
            <person name="Kohler A."/>
            <person name="Barry K."/>
            <person name="LaButti K."/>
            <person name="Morin E."/>
            <person name="Salamov A."/>
            <person name="Lipzen A."/>
            <person name="Mereny Z."/>
            <person name="Hegedus B."/>
            <person name="Baldrian P."/>
            <person name="Stursova M."/>
            <person name="Weitz H."/>
            <person name="Taylor A."/>
            <person name="Grigoriev I.V."/>
            <person name="Nagy L.G."/>
            <person name="Martin F."/>
            <person name="Kauserud H."/>
        </authorList>
    </citation>
    <scope>NUCLEOTIDE SEQUENCE</scope>
    <source>
        <strain evidence="2">CBHHK067</strain>
    </source>
</reference>
<evidence type="ECO:0000313" key="3">
    <source>
        <dbReference type="Proteomes" id="UP001221757"/>
    </source>
</evidence>
<feature type="region of interest" description="Disordered" evidence="1">
    <location>
        <begin position="105"/>
        <end position="179"/>
    </location>
</feature>